<keyword evidence="2" id="KW-1133">Transmembrane helix</keyword>
<evidence type="ECO:0000313" key="3">
    <source>
        <dbReference type="EMBL" id="RKT86329.1"/>
    </source>
</evidence>
<accession>A0A1I4VIE5</accession>
<keyword evidence="2" id="KW-0812">Transmembrane</keyword>
<evidence type="ECO:0000313" key="6">
    <source>
        <dbReference type="Proteomes" id="UP000270697"/>
    </source>
</evidence>
<protein>
    <submittedName>
        <fullName evidence="4">Uncharacterized protein</fullName>
    </submittedName>
</protein>
<dbReference type="EMBL" id="RBXX01000002">
    <property type="protein sequence ID" value="RKT86329.1"/>
    <property type="molecule type" value="Genomic_DNA"/>
</dbReference>
<feature type="region of interest" description="Disordered" evidence="1">
    <location>
        <begin position="77"/>
        <end position="107"/>
    </location>
</feature>
<evidence type="ECO:0000313" key="4">
    <source>
        <dbReference type="EMBL" id="SFN01024.1"/>
    </source>
</evidence>
<evidence type="ECO:0000256" key="2">
    <source>
        <dbReference type="SAM" id="Phobius"/>
    </source>
</evidence>
<evidence type="ECO:0000313" key="5">
    <source>
        <dbReference type="Proteomes" id="UP000199398"/>
    </source>
</evidence>
<dbReference type="Proteomes" id="UP000270697">
    <property type="component" value="Unassembled WGS sequence"/>
</dbReference>
<gene>
    <name evidence="3" type="ORF">ATL45_4691</name>
    <name evidence="4" type="ORF">SAMN05421805_102225</name>
</gene>
<reference evidence="3 6" key="2">
    <citation type="submission" date="2018-10" db="EMBL/GenBank/DDBJ databases">
        <title>Sequencing the genomes of 1000 actinobacteria strains.</title>
        <authorList>
            <person name="Klenk H.-P."/>
        </authorList>
    </citation>
    <scope>NUCLEOTIDE SEQUENCE [LARGE SCALE GENOMIC DNA]</scope>
    <source>
        <strain evidence="3 6">DSM 45119</strain>
    </source>
</reference>
<dbReference type="AlphaFoldDB" id="A0A1I4VIE5"/>
<sequence length="107" mass="11868">MLRIRGWVPVINSLAGFALAATIGLGALLGSPLLMSWVEHRMLGRRTPAGGRHRQVVRPNLLVVRWHYAIPVPRRVPAGGPGAMRKPGLRRSFDRPTPVPRRAKQRS</sequence>
<evidence type="ECO:0000256" key="1">
    <source>
        <dbReference type="SAM" id="MobiDB-lite"/>
    </source>
</evidence>
<dbReference type="Proteomes" id="UP000199398">
    <property type="component" value="Unassembled WGS sequence"/>
</dbReference>
<keyword evidence="6" id="KW-1185">Reference proteome</keyword>
<proteinExistence type="predicted"/>
<name>A0A1I4VIE5_9PSEU</name>
<reference evidence="4 5" key="1">
    <citation type="submission" date="2016-10" db="EMBL/GenBank/DDBJ databases">
        <authorList>
            <person name="de Groot N.N."/>
        </authorList>
    </citation>
    <scope>NUCLEOTIDE SEQUENCE [LARGE SCALE GENOMIC DNA]</scope>
    <source>
        <strain evidence="4 5">CPCC 201259</strain>
    </source>
</reference>
<feature type="transmembrane region" description="Helical" evidence="2">
    <location>
        <begin position="15"/>
        <end position="38"/>
    </location>
</feature>
<keyword evidence="2" id="KW-0472">Membrane</keyword>
<dbReference type="EMBL" id="FOUP01000002">
    <property type="protein sequence ID" value="SFN01024.1"/>
    <property type="molecule type" value="Genomic_DNA"/>
</dbReference>
<organism evidence="4 5">
    <name type="scientific">Saccharopolyspora antimicrobica</name>
    <dbReference type="NCBI Taxonomy" id="455193"/>
    <lineage>
        <taxon>Bacteria</taxon>
        <taxon>Bacillati</taxon>
        <taxon>Actinomycetota</taxon>
        <taxon>Actinomycetes</taxon>
        <taxon>Pseudonocardiales</taxon>
        <taxon>Pseudonocardiaceae</taxon>
        <taxon>Saccharopolyspora</taxon>
    </lineage>
</organism>